<dbReference type="RefSeq" id="WP_256191564.1">
    <property type="nucleotide sequence ID" value="NZ_JANFZG010000007.1"/>
</dbReference>
<dbReference type="Proteomes" id="UP001524473">
    <property type="component" value="Unassembled WGS sequence"/>
</dbReference>
<dbReference type="InterPro" id="IPR005196">
    <property type="entry name" value="Glyco_hydro_65_N"/>
</dbReference>
<sequence length="679" mass="77336">MNYLQYNAGTGSKENWVVREAVFDPRYLGKCESIFCLGNGYLNVRSALEERYVGETRDLLVTGTFNRADETEVTELPNLPDITNVDILLDGKRFRMDAGTLQEYRRELDLQTGELSRHVVWASPEGNRVKLDFFRFVSKENEHLIGGKLEITPLSQEVKIGIHSGIDGRVTNSGAQHFLEGSKRVYEGEYLEMVSRTNQSGVTAAVHTTHRVFLNGKAQTVPALPVISRRTIENQMEIVVPAGETLVVEKLSCVHTSRDLAYEKLSSEEAAKRTAADGLSVLRTARQEGYDRLFEKSREAWRLYWEPRDVKITCENGFDQLALRFALYHLAIMAKTDDSRVGIGAKGMSGEGYKGHSFWDTEIFILPYFMFTDPGAAKTLLEYRYHTLGGAYAKAKEYGFLGAMYPWESAWADDGEVTPKLGGADVVTGKPIPILTGELEQHVSADIAYTVWQYWLMTGDREFMERCGVEIITQTGRFWASRLEWNPEKKQFEINDVIGPDEYKEHVNNNAYTNYMAHYNMELALKLIRELREQEPVFYTGLCARLPLEETEREISEKLDLIYLPQPDDRGLIPQFDGYFGLREIDLTPYKDRETVGTIYNDYNAEQINGIMVLKQADLLVLFYLLDDLFPAELKEKNYMFYEAHTLHDSSLSKSTHCVLACDLGLSEQAYRGFTRAPA</sequence>
<protein>
    <submittedName>
        <fullName evidence="6">Family 65 glycosyl hydrolase</fullName>
    </submittedName>
</protein>
<name>A0ABT1RW88_9FIRM</name>
<dbReference type="InterPro" id="IPR037018">
    <property type="entry name" value="GH65_N"/>
</dbReference>
<dbReference type="SUPFAM" id="SSF48208">
    <property type="entry name" value="Six-hairpin glycosidases"/>
    <property type="match status" value="1"/>
</dbReference>
<keyword evidence="6" id="KW-0378">Hydrolase</keyword>
<gene>
    <name evidence="6" type="ORF">NE695_03320</name>
</gene>
<evidence type="ECO:0000313" key="6">
    <source>
        <dbReference type="EMBL" id="MCQ4838944.1"/>
    </source>
</evidence>
<reference evidence="6 7" key="1">
    <citation type="submission" date="2022-06" db="EMBL/GenBank/DDBJ databases">
        <title>Isolation of gut microbiota from human fecal samples.</title>
        <authorList>
            <person name="Pamer E.G."/>
            <person name="Barat B."/>
            <person name="Waligurski E."/>
            <person name="Medina S."/>
            <person name="Paddock L."/>
            <person name="Mostad J."/>
        </authorList>
    </citation>
    <scope>NUCLEOTIDE SEQUENCE [LARGE SCALE GENOMIC DNA]</scope>
    <source>
        <strain evidence="6 7">DFI.9.73</strain>
    </source>
</reference>
<evidence type="ECO:0000256" key="1">
    <source>
        <dbReference type="ARBA" id="ARBA00006768"/>
    </source>
</evidence>
<feature type="domain" description="Glycoside hydrolase family 65 central catalytic" evidence="4">
    <location>
        <begin position="324"/>
        <end position="676"/>
    </location>
</feature>
<accession>A0ABT1RW88</accession>
<organism evidence="6 7">
    <name type="scientific">Neglectibacter timonensis</name>
    <dbReference type="NCBI Taxonomy" id="1776382"/>
    <lineage>
        <taxon>Bacteria</taxon>
        <taxon>Bacillati</taxon>
        <taxon>Bacillota</taxon>
        <taxon>Clostridia</taxon>
        <taxon>Eubacteriales</taxon>
        <taxon>Oscillospiraceae</taxon>
        <taxon>Neglectibacter</taxon>
    </lineage>
</organism>
<evidence type="ECO:0000259" key="4">
    <source>
        <dbReference type="Pfam" id="PF03632"/>
    </source>
</evidence>
<dbReference type="Gene3D" id="1.50.10.10">
    <property type="match status" value="1"/>
</dbReference>
<keyword evidence="7" id="KW-1185">Reference proteome</keyword>
<feature type="domain" description="Glycoside hydrolase family 65 N-terminal" evidence="5">
    <location>
        <begin position="20"/>
        <end position="258"/>
    </location>
</feature>
<evidence type="ECO:0000256" key="3">
    <source>
        <dbReference type="ARBA" id="ARBA00022679"/>
    </source>
</evidence>
<dbReference type="GO" id="GO:0016787">
    <property type="term" value="F:hydrolase activity"/>
    <property type="evidence" value="ECO:0007669"/>
    <property type="project" value="UniProtKB-KW"/>
</dbReference>
<dbReference type="PIRSF" id="PIRSF036289">
    <property type="entry name" value="Glycosyl_hydrolase_malt_phosph"/>
    <property type="match status" value="1"/>
</dbReference>
<dbReference type="InterPro" id="IPR017045">
    <property type="entry name" value="Malt_Pase/Glycosyl_Hdrlase"/>
</dbReference>
<keyword evidence="2" id="KW-0328">Glycosyltransferase</keyword>
<dbReference type="SUPFAM" id="SSF74650">
    <property type="entry name" value="Galactose mutarotase-like"/>
    <property type="match status" value="1"/>
</dbReference>
<dbReference type="InterPro" id="IPR012341">
    <property type="entry name" value="6hp_glycosidase-like_sf"/>
</dbReference>
<dbReference type="EMBL" id="JANFZH010000005">
    <property type="protein sequence ID" value="MCQ4838944.1"/>
    <property type="molecule type" value="Genomic_DNA"/>
</dbReference>
<dbReference type="PANTHER" id="PTHR11051">
    <property type="entry name" value="GLYCOSYL HYDROLASE-RELATED"/>
    <property type="match status" value="1"/>
</dbReference>
<evidence type="ECO:0000313" key="7">
    <source>
        <dbReference type="Proteomes" id="UP001524473"/>
    </source>
</evidence>
<dbReference type="InterPro" id="IPR008928">
    <property type="entry name" value="6-hairpin_glycosidase_sf"/>
</dbReference>
<evidence type="ECO:0000256" key="2">
    <source>
        <dbReference type="ARBA" id="ARBA00022676"/>
    </source>
</evidence>
<keyword evidence="3" id="KW-0808">Transferase</keyword>
<dbReference type="InterPro" id="IPR005195">
    <property type="entry name" value="Glyco_hydro_65_M"/>
</dbReference>
<dbReference type="PANTHER" id="PTHR11051:SF8">
    <property type="entry name" value="PROTEIN-GLUCOSYLGALACTOSYLHYDROXYLYSINE GLUCOSIDASE"/>
    <property type="match status" value="1"/>
</dbReference>
<dbReference type="Pfam" id="PF03636">
    <property type="entry name" value="Glyco_hydro_65N"/>
    <property type="match status" value="1"/>
</dbReference>
<dbReference type="Pfam" id="PF03632">
    <property type="entry name" value="Glyco_hydro_65m"/>
    <property type="match status" value="1"/>
</dbReference>
<evidence type="ECO:0000259" key="5">
    <source>
        <dbReference type="Pfam" id="PF03636"/>
    </source>
</evidence>
<proteinExistence type="inferred from homology"/>
<dbReference type="Gene3D" id="2.70.98.40">
    <property type="entry name" value="Glycoside hydrolase, family 65, N-terminal domain"/>
    <property type="match status" value="1"/>
</dbReference>
<dbReference type="InterPro" id="IPR011013">
    <property type="entry name" value="Gal_mutarotase_sf_dom"/>
</dbReference>
<comment type="similarity">
    <text evidence="1">Belongs to the glycosyl hydrolase 65 family.</text>
</comment>
<comment type="caution">
    <text evidence="6">The sequence shown here is derived from an EMBL/GenBank/DDBJ whole genome shotgun (WGS) entry which is preliminary data.</text>
</comment>